<evidence type="ECO:0000313" key="3">
    <source>
        <dbReference type="EMBL" id="MCW1922168.1"/>
    </source>
</evidence>
<keyword evidence="2" id="KW-0812">Transmembrane</keyword>
<feature type="transmembrane region" description="Helical" evidence="2">
    <location>
        <begin position="57"/>
        <end position="78"/>
    </location>
</feature>
<organism evidence="3 4">
    <name type="scientific">Luteolibacter arcticus</name>
    <dbReference type="NCBI Taxonomy" id="1581411"/>
    <lineage>
        <taxon>Bacteria</taxon>
        <taxon>Pseudomonadati</taxon>
        <taxon>Verrucomicrobiota</taxon>
        <taxon>Verrucomicrobiia</taxon>
        <taxon>Verrucomicrobiales</taxon>
        <taxon>Verrucomicrobiaceae</taxon>
        <taxon>Luteolibacter</taxon>
    </lineage>
</organism>
<name>A0ABT3GFH0_9BACT</name>
<keyword evidence="4" id="KW-1185">Reference proteome</keyword>
<sequence>MRLNTLSGFLSRQVIRIETFESRHTYLKRFFGCWGGIVLGFAGGVASLAVMSGDDSATPASISVSCFVIVLGFVVAYWQCRHLPRLTKGRDGWYRVESIAPRVLARLKEAGDASATNPDRDTSLSSVNLPSLSEERR</sequence>
<evidence type="ECO:0000256" key="1">
    <source>
        <dbReference type="SAM" id="MobiDB-lite"/>
    </source>
</evidence>
<protein>
    <submittedName>
        <fullName evidence="3">Uncharacterized protein</fullName>
    </submittedName>
</protein>
<dbReference type="Proteomes" id="UP001320876">
    <property type="component" value="Unassembled WGS sequence"/>
</dbReference>
<accession>A0ABT3GFH0</accession>
<dbReference type="EMBL" id="JAPDDT010000002">
    <property type="protein sequence ID" value="MCW1922168.1"/>
    <property type="molecule type" value="Genomic_DNA"/>
</dbReference>
<feature type="region of interest" description="Disordered" evidence="1">
    <location>
        <begin position="110"/>
        <end position="137"/>
    </location>
</feature>
<evidence type="ECO:0000256" key="2">
    <source>
        <dbReference type="SAM" id="Phobius"/>
    </source>
</evidence>
<proteinExistence type="predicted"/>
<evidence type="ECO:0000313" key="4">
    <source>
        <dbReference type="Proteomes" id="UP001320876"/>
    </source>
</evidence>
<comment type="caution">
    <text evidence="3">The sequence shown here is derived from an EMBL/GenBank/DDBJ whole genome shotgun (WGS) entry which is preliminary data.</text>
</comment>
<gene>
    <name evidence="3" type="ORF">OKA05_06365</name>
</gene>
<feature type="transmembrane region" description="Helical" evidence="2">
    <location>
        <begin position="30"/>
        <end position="51"/>
    </location>
</feature>
<keyword evidence="2" id="KW-0472">Membrane</keyword>
<reference evidence="3 4" key="1">
    <citation type="submission" date="2022-10" db="EMBL/GenBank/DDBJ databases">
        <title>Luteolibacter arcticus strain CCTCC AB 2014275, whole genome shotgun sequencing project.</title>
        <authorList>
            <person name="Zhao G."/>
            <person name="Shen L."/>
        </authorList>
    </citation>
    <scope>NUCLEOTIDE SEQUENCE [LARGE SCALE GENOMIC DNA]</scope>
    <source>
        <strain evidence="3 4">CCTCC AB 2014275</strain>
    </source>
</reference>
<keyword evidence="2" id="KW-1133">Transmembrane helix</keyword>
<dbReference type="RefSeq" id="WP_264486278.1">
    <property type="nucleotide sequence ID" value="NZ_JAPDDT010000002.1"/>
</dbReference>